<dbReference type="OMA" id="INWTENC"/>
<dbReference type="FunFam" id="3.30.160.60:FF:001156">
    <property type="entry name" value="Zinc finger protein 407"/>
    <property type="match status" value="1"/>
</dbReference>
<dbReference type="Gene3D" id="3.30.160.60">
    <property type="entry name" value="Classic Zinc Finger"/>
    <property type="match status" value="10"/>
</dbReference>
<dbReference type="InParanoid" id="A0A7R8UUU5"/>
<keyword evidence="6" id="KW-0862">Zinc</keyword>
<dbReference type="SUPFAM" id="SSF57667">
    <property type="entry name" value="beta-beta-alpha zinc fingers"/>
    <property type="match status" value="6"/>
</dbReference>
<evidence type="ECO:0000256" key="10">
    <source>
        <dbReference type="ARBA" id="ARBA00023242"/>
    </source>
</evidence>
<feature type="region of interest" description="Disordered" evidence="12">
    <location>
        <begin position="247"/>
        <end position="300"/>
    </location>
</feature>
<dbReference type="FunFam" id="3.30.160.60:FF:002343">
    <property type="entry name" value="Zinc finger protein 33A"/>
    <property type="match status" value="1"/>
</dbReference>
<keyword evidence="8" id="KW-0238">DNA-binding</keyword>
<evidence type="ECO:0000313" key="15">
    <source>
        <dbReference type="Proteomes" id="UP000594454"/>
    </source>
</evidence>
<evidence type="ECO:0000256" key="4">
    <source>
        <dbReference type="ARBA" id="ARBA00022737"/>
    </source>
</evidence>
<feature type="domain" description="C2H2-type" evidence="13">
    <location>
        <begin position="464"/>
        <end position="491"/>
    </location>
</feature>
<dbReference type="GO" id="GO:0001228">
    <property type="term" value="F:DNA-binding transcription activator activity, RNA polymerase II-specific"/>
    <property type="evidence" value="ECO:0007669"/>
    <property type="project" value="TreeGrafter"/>
</dbReference>
<feature type="domain" description="C2H2-type" evidence="13">
    <location>
        <begin position="492"/>
        <end position="519"/>
    </location>
</feature>
<dbReference type="Proteomes" id="UP000594454">
    <property type="component" value="Chromosome 4"/>
</dbReference>
<proteinExistence type="inferred from homology"/>
<dbReference type="Pfam" id="PF12874">
    <property type="entry name" value="zf-met"/>
    <property type="match status" value="2"/>
</dbReference>
<dbReference type="InterPro" id="IPR013087">
    <property type="entry name" value="Znf_C2H2_type"/>
</dbReference>
<evidence type="ECO:0000256" key="1">
    <source>
        <dbReference type="ARBA" id="ARBA00004123"/>
    </source>
</evidence>
<evidence type="ECO:0000256" key="3">
    <source>
        <dbReference type="ARBA" id="ARBA00022723"/>
    </source>
</evidence>
<feature type="domain" description="C2H2-type" evidence="13">
    <location>
        <begin position="436"/>
        <end position="463"/>
    </location>
</feature>
<keyword evidence="15" id="KW-1185">Reference proteome</keyword>
<dbReference type="AlphaFoldDB" id="A0A7R8UUU5"/>
<evidence type="ECO:0000256" key="7">
    <source>
        <dbReference type="ARBA" id="ARBA00023015"/>
    </source>
</evidence>
<dbReference type="FunFam" id="3.30.160.60:FF:000624">
    <property type="entry name" value="zinc finger protein 697"/>
    <property type="match status" value="1"/>
</dbReference>
<keyword evidence="10" id="KW-0539">Nucleus</keyword>
<evidence type="ECO:0000256" key="12">
    <source>
        <dbReference type="SAM" id="MobiDB-lite"/>
    </source>
</evidence>
<comment type="subcellular location">
    <subcellularLocation>
        <location evidence="1">Nucleus</location>
    </subcellularLocation>
</comment>
<evidence type="ECO:0000256" key="8">
    <source>
        <dbReference type="ARBA" id="ARBA00023125"/>
    </source>
</evidence>
<dbReference type="PANTHER" id="PTHR24393">
    <property type="entry name" value="ZINC FINGER PROTEIN"/>
    <property type="match status" value="1"/>
</dbReference>
<accession>A0A7R8UUU5</accession>
<feature type="region of interest" description="Disordered" evidence="12">
    <location>
        <begin position="371"/>
        <end position="394"/>
    </location>
</feature>
<feature type="domain" description="C2H2-type" evidence="13">
    <location>
        <begin position="548"/>
        <end position="575"/>
    </location>
</feature>
<dbReference type="Pfam" id="PF13894">
    <property type="entry name" value="zf-C2H2_4"/>
    <property type="match status" value="1"/>
</dbReference>
<evidence type="ECO:0000256" key="6">
    <source>
        <dbReference type="ARBA" id="ARBA00022833"/>
    </source>
</evidence>
<feature type="domain" description="C2H2-type" evidence="13">
    <location>
        <begin position="576"/>
        <end position="603"/>
    </location>
</feature>
<feature type="domain" description="C2H2-type" evidence="13">
    <location>
        <begin position="316"/>
        <end position="343"/>
    </location>
</feature>
<keyword evidence="3" id="KW-0479">Metal-binding</keyword>
<keyword evidence="4" id="KW-0677">Repeat</keyword>
<dbReference type="Pfam" id="PF00096">
    <property type="entry name" value="zf-C2H2"/>
    <property type="match status" value="7"/>
</dbReference>
<feature type="domain" description="C2H2-type" evidence="13">
    <location>
        <begin position="632"/>
        <end position="658"/>
    </location>
</feature>
<evidence type="ECO:0000256" key="2">
    <source>
        <dbReference type="ARBA" id="ARBA00006991"/>
    </source>
</evidence>
<gene>
    <name evidence="14" type="ORF">HERILL_LOCUS10156</name>
</gene>
<comment type="similarity">
    <text evidence="2">Belongs to the krueppel C2H2-type zinc-finger protein family.</text>
</comment>
<protein>
    <recommendedName>
        <fullName evidence="13">C2H2-type domain-containing protein</fullName>
    </recommendedName>
</protein>
<organism evidence="14 15">
    <name type="scientific">Hermetia illucens</name>
    <name type="common">Black soldier fly</name>
    <dbReference type="NCBI Taxonomy" id="343691"/>
    <lineage>
        <taxon>Eukaryota</taxon>
        <taxon>Metazoa</taxon>
        <taxon>Ecdysozoa</taxon>
        <taxon>Arthropoda</taxon>
        <taxon>Hexapoda</taxon>
        <taxon>Insecta</taxon>
        <taxon>Pterygota</taxon>
        <taxon>Neoptera</taxon>
        <taxon>Endopterygota</taxon>
        <taxon>Diptera</taxon>
        <taxon>Brachycera</taxon>
        <taxon>Stratiomyomorpha</taxon>
        <taxon>Stratiomyidae</taxon>
        <taxon>Hermetiinae</taxon>
        <taxon>Hermetia</taxon>
    </lineage>
</organism>
<feature type="domain" description="C2H2-type" evidence="13">
    <location>
        <begin position="520"/>
        <end position="547"/>
    </location>
</feature>
<keyword evidence="5 11" id="KW-0863">Zinc-finger</keyword>
<keyword evidence="9" id="KW-0804">Transcription</keyword>
<evidence type="ECO:0000259" key="13">
    <source>
        <dbReference type="PROSITE" id="PS50157"/>
    </source>
</evidence>
<keyword evidence="7" id="KW-0805">Transcription regulation</keyword>
<evidence type="ECO:0000256" key="9">
    <source>
        <dbReference type="ARBA" id="ARBA00023163"/>
    </source>
</evidence>
<feature type="domain" description="C2H2-type" evidence="13">
    <location>
        <begin position="604"/>
        <end position="631"/>
    </location>
</feature>
<dbReference type="OrthoDB" id="9411774at2759"/>
<feature type="domain" description="C2H2-type" evidence="13">
    <location>
        <begin position="140"/>
        <end position="167"/>
    </location>
</feature>
<feature type="domain" description="C2H2-type" evidence="13">
    <location>
        <begin position="59"/>
        <end position="87"/>
    </location>
</feature>
<name>A0A7R8UUU5_HERIL</name>
<sequence length="658" mass="75727">MSRELSINQMVKVENIFVACDEIKVKEEIVEGGLFDELESKLKVKCAEVFALFGGNLILVCAFCNANFDDMQPLGEHLRENHSEEFFMRDDCNDEETLEVSMEIPVDPVGSPALRDTTGNESNDSLLIKSNQLCNEERPYACENCGVTYKNRRNLVRHRQKDKCEQFEVLSSPEMARRAALRIYCDNCGVSYKNRRNLVRHQKKTGCRQKGGECSGRRPAKSMRLGTEIVKSSIGLDVKAENDAVDPTTLNQTNMTDHQLPEENHLSPCETKVAESDYVMQSEDETSSKFASRPGSENSNQFGHDSTFCSEMDDKYSCNICGIHHQSEEALNLHLEGHENNKDTGQIDTEWSCFPCGRQFDSKKALSNHQRRHKQFANTKPQISKEPTENETNIPKNPDLYCDLCNRYFKNKQSLHSHVGAHDSLPQVLQDDPDILKCKFCYQEFSKYADRKAHESTHTGSRPYECLHCRKGFASNLSRKSHTRIHTGESPFRCDRCFKVFRDKYDLNRHIERHLNIRNVACELCEKRFYHKHQLELHMRTHTKERPYVCEDCGKTFVVLPQLKDHQLRHIGIKNVKCEVCGRLFYSKSVLKVHMASHSDEKPFECNVCGRRFSRAKAMQKHMKLHSGVKKYVCNICGKAYAQDSGLYAHKKTHARQM</sequence>
<evidence type="ECO:0000313" key="14">
    <source>
        <dbReference type="EMBL" id="CAD7087448.1"/>
    </source>
</evidence>
<dbReference type="GO" id="GO:0008270">
    <property type="term" value="F:zinc ion binding"/>
    <property type="evidence" value="ECO:0007669"/>
    <property type="project" value="UniProtKB-KW"/>
</dbReference>
<evidence type="ECO:0000256" key="5">
    <source>
        <dbReference type="ARBA" id="ARBA00022771"/>
    </source>
</evidence>
<dbReference type="EMBL" id="LR899012">
    <property type="protein sequence ID" value="CAD7087448.1"/>
    <property type="molecule type" value="Genomic_DNA"/>
</dbReference>
<reference evidence="14 15" key="1">
    <citation type="submission" date="2020-11" db="EMBL/GenBank/DDBJ databases">
        <authorList>
            <person name="Wallbank WR R."/>
            <person name="Pardo Diaz C."/>
            <person name="Kozak K."/>
            <person name="Martin S."/>
            <person name="Jiggins C."/>
            <person name="Moest M."/>
            <person name="Warren A I."/>
            <person name="Generalovic N T."/>
            <person name="Byers J.R.P. K."/>
            <person name="Montejo-Kovacevich G."/>
            <person name="Yen C E."/>
        </authorList>
    </citation>
    <scope>NUCLEOTIDE SEQUENCE [LARGE SCALE GENOMIC DNA]</scope>
</reference>
<feature type="domain" description="C2H2-type" evidence="13">
    <location>
        <begin position="351"/>
        <end position="373"/>
    </location>
</feature>
<evidence type="ECO:0000256" key="11">
    <source>
        <dbReference type="PROSITE-ProRule" id="PRU00042"/>
    </source>
</evidence>
<dbReference type="PROSITE" id="PS00028">
    <property type="entry name" value="ZINC_FINGER_C2H2_1"/>
    <property type="match status" value="10"/>
</dbReference>
<feature type="compositionally biased region" description="Polar residues" evidence="12">
    <location>
        <begin position="248"/>
        <end position="257"/>
    </location>
</feature>
<dbReference type="GO" id="GO:0005634">
    <property type="term" value="C:nucleus"/>
    <property type="evidence" value="ECO:0007669"/>
    <property type="project" value="UniProtKB-SubCell"/>
</dbReference>
<dbReference type="PROSITE" id="PS50157">
    <property type="entry name" value="ZINC_FINGER_C2H2_2"/>
    <property type="match status" value="14"/>
</dbReference>
<dbReference type="SMART" id="SM00355">
    <property type="entry name" value="ZnF_C2H2"/>
    <property type="match status" value="14"/>
</dbReference>
<dbReference type="PANTHER" id="PTHR24393:SF34">
    <property type="entry name" value="PR_SET DOMAIN 13"/>
    <property type="match status" value="1"/>
</dbReference>
<dbReference type="InterPro" id="IPR036236">
    <property type="entry name" value="Znf_C2H2_sf"/>
</dbReference>
<feature type="domain" description="C2H2-type" evidence="13">
    <location>
        <begin position="183"/>
        <end position="211"/>
    </location>
</feature>
<dbReference type="GO" id="GO:0000978">
    <property type="term" value="F:RNA polymerase II cis-regulatory region sequence-specific DNA binding"/>
    <property type="evidence" value="ECO:0007669"/>
    <property type="project" value="TreeGrafter"/>
</dbReference>
<feature type="domain" description="C2H2-type" evidence="13">
    <location>
        <begin position="400"/>
        <end position="427"/>
    </location>
</feature>